<sequence>MQEQFSFSTEEEIYPEDSCLAMQVSHQHFSFCIYNPDDQKVLELKRYVFSAANEKQLQEIVNRNPRLQGSFYKIITGLDFGFNSLLPATLNSGDAAPLMYLEHADQQDHVITEVVEERQIANMYTVTPGILTWLVHHFPSSAYLHAHTVQIKSVKGAYEHGALRVNIAEKTFTVQAFKNESLLLSKTYSYQATADVAFYLLKICEVFAFNQEQVVLQLSGLIDTQSKLYRDLYDYFLHIKLMPANWTDSITGLPAHYFTDLNELILCELFQEA</sequence>
<evidence type="ECO:0000313" key="2">
    <source>
        <dbReference type="Proteomes" id="UP001325680"/>
    </source>
</evidence>
<dbReference type="Gene3D" id="3.30.420.250">
    <property type="match status" value="1"/>
</dbReference>
<gene>
    <name evidence="1" type="ORF">U0035_04615</name>
</gene>
<accession>A0ABZ0W824</accession>
<organism evidence="1 2">
    <name type="scientific">Niabella yanshanensis</name>
    <dbReference type="NCBI Taxonomy" id="577386"/>
    <lineage>
        <taxon>Bacteria</taxon>
        <taxon>Pseudomonadati</taxon>
        <taxon>Bacteroidota</taxon>
        <taxon>Chitinophagia</taxon>
        <taxon>Chitinophagales</taxon>
        <taxon>Chitinophagaceae</taxon>
        <taxon>Niabella</taxon>
    </lineage>
</organism>
<dbReference type="RefSeq" id="WP_114788874.1">
    <property type="nucleotide sequence ID" value="NZ_CP139960.1"/>
</dbReference>
<reference evidence="1 2" key="1">
    <citation type="submission" date="2023-12" db="EMBL/GenBank/DDBJ databases">
        <title>Genome sequencing and assembly of bacterial species from a model synthetic community.</title>
        <authorList>
            <person name="Hogle S.L."/>
        </authorList>
    </citation>
    <scope>NUCLEOTIDE SEQUENCE [LARGE SCALE GENOMIC DNA]</scope>
    <source>
        <strain evidence="1 2">HAMBI_3031</strain>
    </source>
</reference>
<name>A0ABZ0W824_9BACT</name>
<proteinExistence type="predicted"/>
<dbReference type="CDD" id="cd24013">
    <property type="entry name" value="ASKHA_ATPase_BT3980-like"/>
    <property type="match status" value="1"/>
</dbReference>
<dbReference type="Pfam" id="PF12864">
    <property type="entry name" value="DUF3822"/>
    <property type="match status" value="1"/>
</dbReference>
<dbReference type="EMBL" id="CP139960">
    <property type="protein sequence ID" value="WQD39427.1"/>
    <property type="molecule type" value="Genomic_DNA"/>
</dbReference>
<protein>
    <submittedName>
        <fullName evidence="1">DUF3822 family protein</fullName>
    </submittedName>
</protein>
<dbReference type="Proteomes" id="UP001325680">
    <property type="component" value="Chromosome"/>
</dbReference>
<evidence type="ECO:0000313" key="1">
    <source>
        <dbReference type="EMBL" id="WQD39427.1"/>
    </source>
</evidence>
<dbReference type="Gene3D" id="3.30.420.260">
    <property type="match status" value="1"/>
</dbReference>
<keyword evidence="2" id="KW-1185">Reference proteome</keyword>
<dbReference type="InterPro" id="IPR024213">
    <property type="entry name" value="DUF3822"/>
</dbReference>